<dbReference type="OrthoDB" id="1107388at2759"/>
<dbReference type="PANTHER" id="PTHR34789:SF1">
    <property type="entry name" value="EXPRESSED PROTEIN"/>
    <property type="match status" value="1"/>
</dbReference>
<sequence length="168" mass="18935">CSYILLLRRHFRKRIFLHHHSPPPRCLPRHRRRPLHRHPRPRRRAHLLLLLLQAPRQPPGPRRSRLRHRPRRLLRPRGRWLRHPRLRRWGTLGGGYGYGVGGPAGGSGGHGVVPPSMVCSEKGPCYKKKLTCPSKCFTSFTSSGKGYGGGGGGGGCTFDCKKNCVAYC</sequence>
<gene>
    <name evidence="2" type="primary">LOC105060166</name>
</gene>
<dbReference type="KEGG" id="egu:105060166"/>
<feature type="non-terminal residue" evidence="2">
    <location>
        <position position="1"/>
    </location>
</feature>
<accession>A0A8N4EWP8</accession>
<keyword evidence="1" id="KW-1185">Reference proteome</keyword>
<reference evidence="2" key="1">
    <citation type="submission" date="2025-08" db="UniProtKB">
        <authorList>
            <consortium name="RefSeq"/>
        </authorList>
    </citation>
    <scope>IDENTIFICATION</scope>
</reference>
<proteinExistence type="predicted"/>
<dbReference type="PANTHER" id="PTHR34789">
    <property type="entry name" value="EXPRESSED PROTEIN"/>
    <property type="match status" value="1"/>
</dbReference>
<protein>
    <submittedName>
        <fullName evidence="2">Twist-related protein 1-like</fullName>
    </submittedName>
</protein>
<dbReference type="RefSeq" id="XP_029116360.1">
    <property type="nucleotide sequence ID" value="XM_029260527.1"/>
</dbReference>
<evidence type="ECO:0000313" key="2">
    <source>
        <dbReference type="RefSeq" id="XP_029116360.1"/>
    </source>
</evidence>
<organism evidence="1 2">
    <name type="scientific">Elaeis guineensis var. tenera</name>
    <name type="common">Oil palm</name>
    <dbReference type="NCBI Taxonomy" id="51953"/>
    <lineage>
        <taxon>Eukaryota</taxon>
        <taxon>Viridiplantae</taxon>
        <taxon>Streptophyta</taxon>
        <taxon>Embryophyta</taxon>
        <taxon>Tracheophyta</taxon>
        <taxon>Spermatophyta</taxon>
        <taxon>Magnoliopsida</taxon>
        <taxon>Liliopsida</taxon>
        <taxon>Arecaceae</taxon>
        <taxon>Arecoideae</taxon>
        <taxon>Cocoseae</taxon>
        <taxon>Elaeidinae</taxon>
        <taxon>Elaeis</taxon>
    </lineage>
</organism>
<dbReference type="Proteomes" id="UP000504607">
    <property type="component" value="Chromosome 1"/>
</dbReference>
<evidence type="ECO:0000313" key="1">
    <source>
        <dbReference type="Proteomes" id="UP000504607"/>
    </source>
</evidence>
<name>A0A8N4EWP8_ELAGV</name>
<dbReference type="AlphaFoldDB" id="A0A8N4EWP8"/>